<evidence type="ECO:0000259" key="1">
    <source>
        <dbReference type="Pfam" id="PF02557"/>
    </source>
</evidence>
<dbReference type="GO" id="GO:0008233">
    <property type="term" value="F:peptidase activity"/>
    <property type="evidence" value="ECO:0007669"/>
    <property type="project" value="InterPro"/>
</dbReference>
<dbReference type="CDD" id="cd14814">
    <property type="entry name" value="Peptidase_M15"/>
    <property type="match status" value="1"/>
</dbReference>
<dbReference type="Gene3D" id="3.30.1380.10">
    <property type="match status" value="1"/>
</dbReference>
<dbReference type="InterPro" id="IPR003709">
    <property type="entry name" value="VanY-like_core_dom"/>
</dbReference>
<protein>
    <recommendedName>
        <fullName evidence="1">D-alanyl-D-alanine carboxypeptidase-like core domain-containing protein</fullName>
    </recommendedName>
</protein>
<accession>A0A5B1L485</accession>
<proteinExistence type="predicted"/>
<keyword evidence="3" id="KW-1185">Reference proteome</keyword>
<dbReference type="SUPFAM" id="SSF55166">
    <property type="entry name" value="Hedgehog/DD-peptidase"/>
    <property type="match status" value="1"/>
</dbReference>
<gene>
    <name evidence="2" type="ORF">F0U44_21205</name>
</gene>
<name>A0A5B1L485_9ACTN</name>
<dbReference type="GO" id="GO:0006508">
    <property type="term" value="P:proteolysis"/>
    <property type="evidence" value="ECO:0007669"/>
    <property type="project" value="InterPro"/>
</dbReference>
<reference evidence="2 3" key="1">
    <citation type="submission" date="2019-09" db="EMBL/GenBank/DDBJ databases">
        <title>Nocardioides panacisoli sp. nov., isolated from the soil of a ginseng field.</title>
        <authorList>
            <person name="Cho C."/>
        </authorList>
    </citation>
    <scope>NUCLEOTIDE SEQUENCE [LARGE SCALE GENOMIC DNA]</scope>
    <source>
        <strain evidence="2 3">BN130099</strain>
    </source>
</reference>
<reference evidence="2 3" key="2">
    <citation type="submission" date="2019-09" db="EMBL/GenBank/DDBJ databases">
        <authorList>
            <person name="Jin C."/>
        </authorList>
    </citation>
    <scope>NUCLEOTIDE SEQUENCE [LARGE SCALE GENOMIC DNA]</scope>
    <source>
        <strain evidence="2 3">BN130099</strain>
    </source>
</reference>
<organism evidence="2 3">
    <name type="scientific">Nocardioides humilatus</name>
    <dbReference type="NCBI Taxonomy" id="2607660"/>
    <lineage>
        <taxon>Bacteria</taxon>
        <taxon>Bacillati</taxon>
        <taxon>Actinomycetota</taxon>
        <taxon>Actinomycetes</taxon>
        <taxon>Propionibacteriales</taxon>
        <taxon>Nocardioidaceae</taxon>
        <taxon>Nocardioides</taxon>
    </lineage>
</organism>
<dbReference type="EMBL" id="VUJV01000009">
    <property type="protein sequence ID" value="KAA1415501.1"/>
    <property type="molecule type" value="Genomic_DNA"/>
</dbReference>
<dbReference type="AlphaFoldDB" id="A0A5B1L485"/>
<dbReference type="InterPro" id="IPR009045">
    <property type="entry name" value="Zn_M74/Hedgehog-like"/>
</dbReference>
<comment type="caution">
    <text evidence="2">The sequence shown here is derived from an EMBL/GenBank/DDBJ whole genome shotgun (WGS) entry which is preliminary data.</text>
</comment>
<dbReference type="Pfam" id="PF02557">
    <property type="entry name" value="VanY"/>
    <property type="match status" value="1"/>
</dbReference>
<dbReference type="Proteomes" id="UP000325003">
    <property type="component" value="Unassembled WGS sequence"/>
</dbReference>
<evidence type="ECO:0000313" key="3">
    <source>
        <dbReference type="Proteomes" id="UP000325003"/>
    </source>
</evidence>
<sequence length="506" mass="55250">MLQTVYWRAPGLLNVRLVIDDDRRRRNRRTRRSSPMNVYDYTARRRMRKVLSALVCSAALGSVPAIIDATPAQASTAPAPSAYDCGDAPARFFQLRDGNATDGYSQLWSASVTGPESANPTFYDWKPIHTFTGVKPVALAARDIKKSTNTVSPGWVSYVYFSGTDKNLHQFRWAPNEGTEWRQDQLTTSNLWGYKALAWNGRLWGVKGDTSTYEGDLYVATGLDNYEDDPYDTPSGQYVVKNNFGYPKSFYGVTGGNHQIGFANTAGELKYATTLGGYQTSTVRASSWNAGRTVDLGGGLLYRFLGGTTNEVKRYTLGAIEGSNTGMGTGVVIKSGVASDDAPTTTVSDLCQVSTAPTTEPVAASCSAVTASVPIEHTTLVSGPTGYSFRVHKCLAPSLDRLLDAAYSSGHILKGWGFRSYDSQVQLRKEHCGTSYYAIYEMPSSQCSPPTARPGSSMHERGLAIDFTSNGDPLNTSDFNWLAANADSYGMFNFPKERWHWSTNGN</sequence>
<evidence type="ECO:0000313" key="2">
    <source>
        <dbReference type="EMBL" id="KAA1415501.1"/>
    </source>
</evidence>
<feature type="domain" description="D-alanyl-D-alanine carboxypeptidase-like core" evidence="1">
    <location>
        <begin position="390"/>
        <end position="497"/>
    </location>
</feature>